<name>A0ABV7M503_9GAMM</name>
<dbReference type="RefSeq" id="WP_229804128.1">
    <property type="nucleotide sequence ID" value="NZ_BMXD01000001.1"/>
</dbReference>
<sequence>MANWQEAQRLGYVPRCGNDNKENGIHLNLPEAVEYTASRYFTEEEGPLVLVIDAASFSETLEWRDPTVTEPWQRPLAKIDNLPLSTVIETNRLVPTVGNGARFEWVRDQ</sequence>
<proteinExistence type="predicted"/>
<dbReference type="SUPFAM" id="SSF56399">
    <property type="entry name" value="ADP-ribosylation"/>
    <property type="match status" value="1"/>
</dbReference>
<keyword evidence="2" id="KW-1185">Reference proteome</keyword>
<accession>A0ABV7M503</accession>
<organism evidence="1 2">
    <name type="scientific">Modicisalibacter luteus</name>
    <dbReference type="NCBI Taxonomy" id="453962"/>
    <lineage>
        <taxon>Bacteria</taxon>
        <taxon>Pseudomonadati</taxon>
        <taxon>Pseudomonadota</taxon>
        <taxon>Gammaproteobacteria</taxon>
        <taxon>Oceanospirillales</taxon>
        <taxon>Halomonadaceae</taxon>
        <taxon>Modicisalibacter</taxon>
    </lineage>
</organism>
<evidence type="ECO:0000313" key="2">
    <source>
        <dbReference type="Proteomes" id="UP001595640"/>
    </source>
</evidence>
<reference evidence="2" key="1">
    <citation type="journal article" date="2019" name="Int. J. Syst. Evol. Microbiol.">
        <title>The Global Catalogue of Microorganisms (GCM) 10K type strain sequencing project: providing services to taxonomists for standard genome sequencing and annotation.</title>
        <authorList>
            <consortium name="The Broad Institute Genomics Platform"/>
            <consortium name="The Broad Institute Genome Sequencing Center for Infectious Disease"/>
            <person name="Wu L."/>
            <person name="Ma J."/>
        </authorList>
    </citation>
    <scope>NUCLEOTIDE SEQUENCE [LARGE SCALE GENOMIC DNA]</scope>
    <source>
        <strain evidence="2">KCTC 12847</strain>
    </source>
</reference>
<dbReference type="Gene3D" id="3.20.170.20">
    <property type="entry name" value="Protein of unknown function DUF952"/>
    <property type="match status" value="1"/>
</dbReference>
<gene>
    <name evidence="1" type="ORF">ACFOEI_14915</name>
</gene>
<dbReference type="Proteomes" id="UP001595640">
    <property type="component" value="Unassembled WGS sequence"/>
</dbReference>
<dbReference type="InterPro" id="IPR009297">
    <property type="entry name" value="DUF952"/>
</dbReference>
<evidence type="ECO:0000313" key="1">
    <source>
        <dbReference type="EMBL" id="MFC3293345.1"/>
    </source>
</evidence>
<comment type="caution">
    <text evidence="1">The sequence shown here is derived from an EMBL/GenBank/DDBJ whole genome shotgun (WGS) entry which is preliminary data.</text>
</comment>
<dbReference type="EMBL" id="JBHRUH010000031">
    <property type="protein sequence ID" value="MFC3293345.1"/>
    <property type="molecule type" value="Genomic_DNA"/>
</dbReference>
<protein>
    <submittedName>
        <fullName evidence="1">DUF952 domain-containing protein</fullName>
    </submittedName>
</protein>
<dbReference type="Pfam" id="PF06108">
    <property type="entry name" value="DUF952"/>
    <property type="match status" value="1"/>
</dbReference>